<comment type="caution">
    <text evidence="7">The sequence shown here is derived from an EMBL/GenBank/DDBJ whole genome shotgun (WGS) entry which is preliminary data.</text>
</comment>
<dbReference type="RefSeq" id="WP_140469865.1">
    <property type="nucleotide sequence ID" value="NZ_RCZD01000001.1"/>
</dbReference>
<evidence type="ECO:0000256" key="3">
    <source>
        <dbReference type="ARBA" id="ARBA00023015"/>
    </source>
</evidence>
<organism evidence="7 8">
    <name type="scientific">Ewingella americana</name>
    <dbReference type="NCBI Taxonomy" id="41202"/>
    <lineage>
        <taxon>Bacteria</taxon>
        <taxon>Pseudomonadati</taxon>
        <taxon>Pseudomonadota</taxon>
        <taxon>Gammaproteobacteria</taxon>
        <taxon>Enterobacterales</taxon>
        <taxon>Yersiniaceae</taxon>
        <taxon>Ewingella</taxon>
    </lineage>
</organism>
<keyword evidence="8" id="KW-1185">Reference proteome</keyword>
<dbReference type="Proteomes" id="UP000317663">
    <property type="component" value="Unassembled WGS sequence"/>
</dbReference>
<evidence type="ECO:0000256" key="2">
    <source>
        <dbReference type="ARBA" id="ARBA00022491"/>
    </source>
</evidence>
<dbReference type="EMBL" id="RCZD01000001">
    <property type="protein sequence ID" value="TPG64779.1"/>
    <property type="molecule type" value="Genomic_DNA"/>
</dbReference>
<dbReference type="InterPro" id="IPR036388">
    <property type="entry name" value="WH-like_DNA-bd_sf"/>
</dbReference>
<dbReference type="InterPro" id="IPR000847">
    <property type="entry name" value="LysR_HTH_N"/>
</dbReference>
<comment type="similarity">
    <text evidence="1">Belongs to the LysR transcriptional regulatory family.</text>
</comment>
<dbReference type="Pfam" id="PF03466">
    <property type="entry name" value="LysR_substrate"/>
    <property type="match status" value="1"/>
</dbReference>
<reference evidence="7 8" key="1">
    <citation type="journal article" date="2019" name="Environ. Microbiol.">
        <title>Species interactions and distinct microbial communities in high Arctic permafrost affected cryosols are associated with the CH4 and CO2 gas fluxes.</title>
        <authorList>
            <person name="Altshuler I."/>
            <person name="Hamel J."/>
            <person name="Turney S."/>
            <person name="Magnuson E."/>
            <person name="Levesque R."/>
            <person name="Greer C."/>
            <person name="Whyte L.G."/>
        </authorList>
    </citation>
    <scope>NUCLEOTIDE SEQUENCE [LARGE SCALE GENOMIC DNA]</scope>
    <source>
        <strain evidence="7 8">E4</strain>
    </source>
</reference>
<feature type="domain" description="HTH lysR-type" evidence="6">
    <location>
        <begin position="1"/>
        <end position="58"/>
    </location>
</feature>
<dbReference type="PROSITE" id="PS50931">
    <property type="entry name" value="HTH_LYSR"/>
    <property type="match status" value="1"/>
</dbReference>
<dbReference type="SUPFAM" id="SSF53850">
    <property type="entry name" value="Periplasmic binding protein-like II"/>
    <property type="match status" value="1"/>
</dbReference>
<dbReference type="PRINTS" id="PR00039">
    <property type="entry name" value="HTHLYSR"/>
</dbReference>
<protein>
    <submittedName>
        <fullName evidence="7">LysR family transcriptional regulator</fullName>
    </submittedName>
</protein>
<dbReference type="GO" id="GO:0003700">
    <property type="term" value="F:DNA-binding transcription factor activity"/>
    <property type="evidence" value="ECO:0007669"/>
    <property type="project" value="InterPro"/>
</dbReference>
<dbReference type="GO" id="GO:0005829">
    <property type="term" value="C:cytosol"/>
    <property type="evidence" value="ECO:0007669"/>
    <property type="project" value="TreeGrafter"/>
</dbReference>
<dbReference type="OrthoDB" id="8839922at2"/>
<accession>A0A502GRJ3</accession>
<sequence>MQSTEIRYFLAVAHTGSLSAASKQLFVAVSAISRQIQRLEERIGAKLFERHARGMVLNDAGQILENHVLKSMMDMEHAIAEIKGLNAVRRTVIRMACTDGPAFDLLPQLFIRFRQRNPGVMFSLNVGTALQVAEMIRSGESELALQFSLTAERGVEVIATFPAPVRMVMRADHPLATTALQLTDLHPYPLAMNEPGSTIRQLFDLSCRMSGIFLEPALSCNRFSTLYDFMLHTPGAIVACSHFSILYKARRDGLCVKPVNIEQLSQRTLQLQTVAGKRRSAMLSQFIEFVRDELTTEGDVFRTEFGL</sequence>
<dbReference type="InterPro" id="IPR050950">
    <property type="entry name" value="HTH-type_LysR_regulators"/>
</dbReference>
<dbReference type="PANTHER" id="PTHR30419">
    <property type="entry name" value="HTH-TYPE TRANSCRIPTIONAL REGULATOR YBHD"/>
    <property type="match status" value="1"/>
</dbReference>
<dbReference type="SUPFAM" id="SSF46785">
    <property type="entry name" value="Winged helix' DNA-binding domain"/>
    <property type="match status" value="1"/>
</dbReference>
<gene>
    <name evidence="7" type="ORF">EAH77_00565</name>
</gene>
<evidence type="ECO:0000256" key="4">
    <source>
        <dbReference type="ARBA" id="ARBA00023125"/>
    </source>
</evidence>
<dbReference type="GO" id="GO:0003677">
    <property type="term" value="F:DNA binding"/>
    <property type="evidence" value="ECO:0007669"/>
    <property type="project" value="UniProtKB-KW"/>
</dbReference>
<evidence type="ECO:0000259" key="6">
    <source>
        <dbReference type="PROSITE" id="PS50931"/>
    </source>
</evidence>
<evidence type="ECO:0000256" key="1">
    <source>
        <dbReference type="ARBA" id="ARBA00009437"/>
    </source>
</evidence>
<dbReference type="AlphaFoldDB" id="A0A502GRJ3"/>
<keyword evidence="5" id="KW-0804">Transcription</keyword>
<dbReference type="FunFam" id="1.10.10.10:FF:000001">
    <property type="entry name" value="LysR family transcriptional regulator"/>
    <property type="match status" value="1"/>
</dbReference>
<name>A0A502GRJ3_9GAMM</name>
<dbReference type="Pfam" id="PF00126">
    <property type="entry name" value="HTH_1"/>
    <property type="match status" value="1"/>
</dbReference>
<keyword evidence="2" id="KW-0678">Repressor</keyword>
<evidence type="ECO:0000313" key="7">
    <source>
        <dbReference type="EMBL" id="TPG64779.1"/>
    </source>
</evidence>
<dbReference type="InterPro" id="IPR036390">
    <property type="entry name" value="WH_DNA-bd_sf"/>
</dbReference>
<evidence type="ECO:0000313" key="8">
    <source>
        <dbReference type="Proteomes" id="UP000317663"/>
    </source>
</evidence>
<dbReference type="Gene3D" id="3.40.190.290">
    <property type="match status" value="1"/>
</dbReference>
<proteinExistence type="inferred from homology"/>
<dbReference type="PANTHER" id="PTHR30419:SF8">
    <property type="entry name" value="NITROGEN ASSIMILATION TRANSCRIPTIONAL ACTIVATOR-RELATED"/>
    <property type="match status" value="1"/>
</dbReference>
<keyword evidence="3" id="KW-0805">Transcription regulation</keyword>
<keyword evidence="4" id="KW-0238">DNA-binding</keyword>
<dbReference type="Gene3D" id="1.10.10.10">
    <property type="entry name" value="Winged helix-like DNA-binding domain superfamily/Winged helix DNA-binding domain"/>
    <property type="match status" value="1"/>
</dbReference>
<dbReference type="InterPro" id="IPR005119">
    <property type="entry name" value="LysR_subst-bd"/>
</dbReference>
<evidence type="ECO:0000256" key="5">
    <source>
        <dbReference type="ARBA" id="ARBA00023163"/>
    </source>
</evidence>